<dbReference type="PROSITE" id="PS00170">
    <property type="entry name" value="CSA_PPIASE_1"/>
    <property type="match status" value="1"/>
</dbReference>
<evidence type="ECO:0000259" key="7">
    <source>
        <dbReference type="PROSITE" id="PS50072"/>
    </source>
</evidence>
<evidence type="ECO:0000256" key="6">
    <source>
        <dbReference type="ARBA" id="ARBA00023235"/>
    </source>
</evidence>
<dbReference type="GO" id="GO:0005634">
    <property type="term" value="C:nucleus"/>
    <property type="evidence" value="ECO:0007669"/>
    <property type="project" value="UniProtKB-ARBA"/>
</dbReference>
<name>A0A3B1E081_9ZZZZ</name>
<dbReference type="InterPro" id="IPR029000">
    <property type="entry name" value="Cyclophilin-like_dom_sf"/>
</dbReference>
<dbReference type="Pfam" id="PF00160">
    <property type="entry name" value="Pro_isomerase"/>
    <property type="match status" value="1"/>
</dbReference>
<organism evidence="8">
    <name type="scientific">hydrothermal vent metagenome</name>
    <dbReference type="NCBI Taxonomy" id="652676"/>
    <lineage>
        <taxon>unclassified sequences</taxon>
        <taxon>metagenomes</taxon>
        <taxon>ecological metagenomes</taxon>
    </lineage>
</organism>
<evidence type="ECO:0000256" key="4">
    <source>
        <dbReference type="ARBA" id="ARBA00022737"/>
    </source>
</evidence>
<evidence type="ECO:0000256" key="1">
    <source>
        <dbReference type="ARBA" id="ARBA00000971"/>
    </source>
</evidence>
<dbReference type="PROSITE" id="PS50072">
    <property type="entry name" value="CSA_PPIASE_2"/>
    <property type="match status" value="1"/>
</dbReference>
<dbReference type="SUPFAM" id="SSF50891">
    <property type="entry name" value="Cyclophilin-like"/>
    <property type="match status" value="1"/>
</dbReference>
<evidence type="ECO:0000313" key="8">
    <source>
        <dbReference type="EMBL" id="VAY86192.1"/>
    </source>
</evidence>
<dbReference type="EC" id="5.2.1.8" evidence="2"/>
<feature type="domain" description="PPIase cyclophilin-type" evidence="7">
    <location>
        <begin position="134"/>
        <end position="277"/>
    </location>
</feature>
<dbReference type="AlphaFoldDB" id="A0A3B1E081"/>
<dbReference type="PANTHER" id="PTHR45625">
    <property type="entry name" value="PEPTIDYL-PROLYL CIS-TRANS ISOMERASE-RELATED"/>
    <property type="match status" value="1"/>
</dbReference>
<sequence>MKIAFKVLFFLFFLFSNVFSSSVSGKELSKLANSKFKVQHFFFYSKEIKKSFLFTKGSKGVSLYYFRPDGIWEPVSNALEFRDLPSAPKQFGDVSFDVESSTVSFGEFVGDINAPSKDPLSVKHTKATITTNKGDITLELYDDIAPKTVENFIFLSELKKYDGLIFHRIIKDFMIQGGDPQGNGTGSMSKWGKAFEDEIDPKVTFNKPYLLAMANSGPNTNGSQFFITLASTVWLDGKHTIFGKVISGKDVVDLIGSVKVDDKNKPIDDVKILKIRITP</sequence>
<keyword evidence="6 8" id="KW-0413">Isomerase</keyword>
<keyword evidence="5" id="KW-0697">Rotamase</keyword>
<reference evidence="8" key="1">
    <citation type="submission" date="2018-10" db="EMBL/GenBank/DDBJ databases">
        <authorList>
            <person name="Aoki K."/>
        </authorList>
    </citation>
    <scope>NUCLEOTIDE SEQUENCE</scope>
</reference>
<dbReference type="PRINTS" id="PR00153">
    <property type="entry name" value="CSAPPISMRASE"/>
</dbReference>
<gene>
    <name evidence="8" type="ORF">MNB_ARC-1_1290</name>
</gene>
<protein>
    <recommendedName>
        <fullName evidence="2">peptidylprolyl isomerase</fullName>
        <ecNumber evidence="2">5.2.1.8</ecNumber>
    </recommendedName>
</protein>
<dbReference type="InterPro" id="IPR044666">
    <property type="entry name" value="Cyclophilin_A-like"/>
</dbReference>
<proteinExistence type="predicted"/>
<dbReference type="InterPro" id="IPR002130">
    <property type="entry name" value="Cyclophilin-type_PPIase_dom"/>
</dbReference>
<dbReference type="Gene3D" id="2.40.100.10">
    <property type="entry name" value="Cyclophilin-like"/>
    <property type="match status" value="1"/>
</dbReference>
<dbReference type="FunFam" id="2.40.100.10:FF:000003">
    <property type="entry name" value="Peptidylprolyl isomerase domain and WD repeat-containing 1"/>
    <property type="match status" value="1"/>
</dbReference>
<evidence type="ECO:0000256" key="3">
    <source>
        <dbReference type="ARBA" id="ARBA00022574"/>
    </source>
</evidence>
<dbReference type="GO" id="GO:0003755">
    <property type="term" value="F:peptidyl-prolyl cis-trans isomerase activity"/>
    <property type="evidence" value="ECO:0007669"/>
    <property type="project" value="UniProtKB-KW"/>
</dbReference>
<keyword evidence="3" id="KW-0853">WD repeat</keyword>
<evidence type="ECO:0000256" key="2">
    <source>
        <dbReference type="ARBA" id="ARBA00013194"/>
    </source>
</evidence>
<accession>A0A3B1E081</accession>
<dbReference type="PANTHER" id="PTHR45625:SF4">
    <property type="entry name" value="PEPTIDYLPROLYL ISOMERASE DOMAIN AND WD REPEAT-CONTAINING PROTEIN 1"/>
    <property type="match status" value="1"/>
</dbReference>
<keyword evidence="4" id="KW-0677">Repeat</keyword>
<dbReference type="EMBL" id="UOYO01000001">
    <property type="protein sequence ID" value="VAY86192.1"/>
    <property type="molecule type" value="Genomic_DNA"/>
</dbReference>
<evidence type="ECO:0000256" key="5">
    <source>
        <dbReference type="ARBA" id="ARBA00023110"/>
    </source>
</evidence>
<dbReference type="GO" id="GO:0006457">
    <property type="term" value="P:protein folding"/>
    <property type="evidence" value="ECO:0007669"/>
    <property type="project" value="InterPro"/>
</dbReference>
<comment type="catalytic activity">
    <reaction evidence="1">
        <text>[protein]-peptidylproline (omega=180) = [protein]-peptidylproline (omega=0)</text>
        <dbReference type="Rhea" id="RHEA:16237"/>
        <dbReference type="Rhea" id="RHEA-COMP:10747"/>
        <dbReference type="Rhea" id="RHEA-COMP:10748"/>
        <dbReference type="ChEBI" id="CHEBI:83833"/>
        <dbReference type="ChEBI" id="CHEBI:83834"/>
        <dbReference type="EC" id="5.2.1.8"/>
    </reaction>
</comment>
<dbReference type="InterPro" id="IPR020892">
    <property type="entry name" value="Cyclophilin-type_PPIase_CS"/>
</dbReference>